<dbReference type="InterPro" id="IPR013517">
    <property type="entry name" value="FG-GAP"/>
</dbReference>
<keyword evidence="6" id="KW-1133">Transmembrane helix</keyword>
<reference evidence="8 9" key="1">
    <citation type="journal article" date="2015" name="Nature">
        <title>rRNA introns, odd ribosomes, and small enigmatic genomes across a large radiation of phyla.</title>
        <authorList>
            <person name="Brown C.T."/>
            <person name="Hug L.A."/>
            <person name="Thomas B.C."/>
            <person name="Sharon I."/>
            <person name="Castelle C.J."/>
            <person name="Singh A."/>
            <person name="Wilkins M.J."/>
            <person name="Williams K.H."/>
            <person name="Banfield J.F."/>
        </authorList>
    </citation>
    <scope>NUCLEOTIDE SEQUENCE [LARGE SCALE GENOMIC DNA]</scope>
</reference>
<dbReference type="PATRIC" id="fig|1618578.3.peg.352"/>
<sequence length="2617" mass="274567">MRNLLNDKSTNHSFTIAEAAEFLKVSKKTLRRWEIEGKIIPQRTTGNHRRYLLNDLKAYKTSKNRAKTIPAPHANPSIYELDTTSASEINENRNISLRVLKGYALAFCIALILFVILRTTSLQNYAFEIFSPNSRDRSSILSEIKHSYQERRVLAESISSEDIIFNVNVPTNLKNDVTIGGSLSVGGITSNIYSAFANEGELPTSDIMDATNDLFISGDLEVTGAVFGDGSNLTGIDTYTSWSFATDGTTQDALIDGAILNLISGEGIDITRGAANQVTIAGEDASTDNKGIAKFSDSYFGVSSGEVTLDDKYLFNSGDTASGAYTFSGATTYSTSITLADGALLDLSAILHNDTAAQGFKLPQSTSLTAPAAGEGYIAWDSDDNIFYVYNGSTWTTEGLGTGGTGIANQLTYWTGTSTIAGDTGLTYDATTDILSIGSGGAVNPSVDSGADLGSSLLYWNNLYVNNINTSATLSSLGQLVVTYDPADTTYTEASILINPTAPEVNEWMLGVGQGGYQRAGFDAEGDLVIGYNNLVTAPLLTDPLTIYNNGSTMLASLDTNGQLDLLADGLTAGLRLGAGNDLHLYHDGSDSWIQNSTGQLLIEGVDSSEIIVNAQGVDVNFRVGGTSLYDLFFVDAGANRVGIGNDAPDHRLEVTGYSGGNALVAFDDTGGNDIFTASASATTRFTITNDGTLLPGANNTYDIGTVTNADDMDQNLSTANASFWGEDAGDSSGYFVTNVGDVNGDGYDDMAIGAYLDADVASQAGQTYLILGKATGWAMDTDLSAADASYRGEGAGDQSGVSVSGAGDVNGDGYDDFIIGAWGDDDGGNLAGQTYLILGKATGWAMDTSLSTADASFWGEDADDQSGVSVSGAGDVNGDGYDDFIIGANFDEEGGNLAGQTYLILGKATAWAMDTSLSTADASFWGENADDRSGTSISGARDVNADGYDDFIIGAYQNDNGASNAGQTYLILGKVTGWAMDTDLSVADASYLGEALNDNSGWFVSGAGDTNGDGYDDILIGAYGNDAGGSSAGQTYLILGKATAWAMDTSLSAVDASFWGEDASDRSGWSVSGAGDVNGDGYDDILIGAYADEDGGASAGQTYLILGKATGWAMDTDLSAANASFLGEAASDNSGWSVSGAGDVNKDGYDDILIGAYGNIDGGGASAGQTYLILSNEVQYDTILARHLTAGSSLQAGDLSIIGETLSSSGHLAINAENISLNKSGDLDLTGNVNIETAGSSSSLLTVNGQAIGNALVTLNETGSNDILTASASGTSVFTIANNGNVNIGTASTNPADLTIKGDVILDSQTEITTSIGTIYDMFAYDTSKDSDGGTWTNSITAQSSSWYTEALDASAGVECDVSGSDDRCEQAAFPEKAVIIGSSTELIIIDEVTNNLWMRFGVGTTAEAIEGVITEIYAQDGQVFVSTNGGSGDTGLFVIDFKLDRLIRYDAVNRSTSDQNIAGRNGTNSYATNTDTDFALGDDAVNDFDVTKVNGVTYYALATDGSAYILDPNKAKEDVLRKYYTSAATDDINNVRLTTGGELIATNETATQLQVFSDIQSDTADVTAADQNFTTATTPEILANPGSTKYALEVYEDRAMKIYYGSSAGVDVFQIDADGSTVERGGIFHSTLSGTYNNFYDLDNAAAATDISGNSADSTSVSGTPTLIVGPEGTADSALDFDNASNEYFIVADADVPILGASFTMGGWLKVDSADVQATQGIMGTYNATGDGWIFYYSEATGILAFYDDGANMTSTQTLPVDEWVHVAFTFADNVSEGSFYVNGQLVDTGLAGARPTDGINLYLGTQGVTGATTADFDGGMDDLFIIDDKALSQSEIQAIMNRGKGWLHTGVADATDYSASTIGDSSMAWKTNEFVGEMVEITGGTGSGQYRTVKSNTATVLTITPNWATTPDTTSDFRILKNVYPGVIEPKAIFMEGQNAYFGDNDGSDGGGAFAFTRQNDYQFIGKQYYNGAASLTDDTSTAWGATYDDITAIQTLGTNKLFITSDTHYWKEYTGESLLRKTASLTNQVDSLNQSTVKALDSSGNVLKNQVIRTGTTDLPAASAVPASQTITTYYGITFDSTPMVVTSPISFHYVVSGVDTSAWDMRAYVSSAQPGFFNVNRYISIPPYTTYLGAVTMQWLAIGPYTEPIGADLAEYYQTYDLTAEAGDVVSIDTVNDISVTKSLGKEDRNAIGIIATKPGLVLGNEDGSTAGVATNADGSAVKSGQAKTVQVALAGRVPVKVTLENGPIKKGDYLVPASKPGYAMKGVNPGISVGRAMEDFDGSSTIVDVVTPDVKFTEEELKAYLSQVAAEASASGQLITHDNNKDGVTDAAVYNEGKVMAFVQTGYWDGGIGSDWTRASQLLMSGSKSISTLQSGSLLTEPITLDALGGYFDSQVIAQDEVSAPSEEIEALEEELGGVMTRMAQRIIELESRVNNLENQQGEQIDTQISTNLESEITDLTVSGSAVLGDVSISGELSVGTLIIDGLNNKIDAVGSLELQPGRLGSIEIMNGLVSIDEKGNVTAQEITAQKYNVSGESAGSGIITKGKTEIYIPSELVTANSIIMVTPTSPTLSPLVVTEKESGYGFQVETLTPVSEDISFGWFIVDKVNY</sequence>
<protein>
    <recommendedName>
        <fullName evidence="7">HTH merR-type domain-containing protein</fullName>
    </recommendedName>
</protein>
<evidence type="ECO:0000313" key="9">
    <source>
        <dbReference type="Proteomes" id="UP000034090"/>
    </source>
</evidence>
<dbReference type="Gene3D" id="2.60.120.200">
    <property type="match status" value="1"/>
</dbReference>
<feature type="coiled-coil region" evidence="5">
    <location>
        <begin position="2426"/>
        <end position="2453"/>
    </location>
</feature>
<dbReference type="GO" id="GO:0016787">
    <property type="term" value="F:hydrolase activity"/>
    <property type="evidence" value="ECO:0007669"/>
    <property type="project" value="UniProtKB-KW"/>
</dbReference>
<name>A0A0G1DG64_9BACT</name>
<dbReference type="SUPFAM" id="SSF69318">
    <property type="entry name" value="Integrin alpha N-terminal domain"/>
    <property type="match status" value="2"/>
</dbReference>
<dbReference type="SUPFAM" id="SSF49899">
    <property type="entry name" value="Concanavalin A-like lectins/glucanases"/>
    <property type="match status" value="1"/>
</dbReference>
<dbReference type="InterPro" id="IPR013320">
    <property type="entry name" value="ConA-like_dom_sf"/>
</dbReference>
<keyword evidence="3" id="KW-0378">Hydrolase</keyword>
<keyword evidence="4" id="KW-0325">Glycoprotein</keyword>
<evidence type="ECO:0000256" key="1">
    <source>
        <dbReference type="ARBA" id="ARBA00022729"/>
    </source>
</evidence>
<comment type="caution">
    <text evidence="8">The sequence shown here is derived from an EMBL/GenBank/DDBJ whole genome shotgun (WGS) entry which is preliminary data.</text>
</comment>
<dbReference type="PRINTS" id="PR01185">
    <property type="entry name" value="INTEGRINA"/>
</dbReference>
<dbReference type="PROSITE" id="PS51470">
    <property type="entry name" value="FG_GAP"/>
    <property type="match status" value="6"/>
</dbReference>
<dbReference type="InterPro" id="IPR000413">
    <property type="entry name" value="Integrin_alpha"/>
</dbReference>
<evidence type="ECO:0000259" key="7">
    <source>
        <dbReference type="PROSITE" id="PS50937"/>
    </source>
</evidence>
<feature type="domain" description="HTH merR-type" evidence="7">
    <location>
        <begin position="13"/>
        <end position="51"/>
    </location>
</feature>
<keyword evidence="5" id="KW-0175">Coiled coil</keyword>
<dbReference type="CDD" id="cd04762">
    <property type="entry name" value="HTH_MerR-trunc"/>
    <property type="match status" value="1"/>
</dbReference>
<dbReference type="InterPro" id="IPR000551">
    <property type="entry name" value="MerR-type_HTH_dom"/>
</dbReference>
<dbReference type="InterPro" id="IPR009061">
    <property type="entry name" value="DNA-bd_dom_put_sf"/>
</dbReference>
<dbReference type="InterPro" id="IPR013519">
    <property type="entry name" value="Int_alpha_beta-p"/>
</dbReference>
<dbReference type="GO" id="GO:0006355">
    <property type="term" value="P:regulation of DNA-templated transcription"/>
    <property type="evidence" value="ECO:0007669"/>
    <property type="project" value="InterPro"/>
</dbReference>
<keyword evidence="6" id="KW-0812">Transmembrane</keyword>
<dbReference type="Gene3D" id="2.130.10.130">
    <property type="entry name" value="Integrin alpha, N-terminal"/>
    <property type="match status" value="3"/>
</dbReference>
<dbReference type="GO" id="GO:0008305">
    <property type="term" value="C:integrin complex"/>
    <property type="evidence" value="ECO:0007669"/>
    <property type="project" value="InterPro"/>
</dbReference>
<dbReference type="GO" id="GO:0007155">
    <property type="term" value="P:cell adhesion"/>
    <property type="evidence" value="ECO:0007669"/>
    <property type="project" value="InterPro"/>
</dbReference>
<evidence type="ECO:0000256" key="6">
    <source>
        <dbReference type="SAM" id="Phobius"/>
    </source>
</evidence>
<keyword evidence="6" id="KW-0472">Membrane</keyword>
<accession>A0A0G1DG64</accession>
<evidence type="ECO:0000256" key="2">
    <source>
        <dbReference type="ARBA" id="ARBA00022737"/>
    </source>
</evidence>
<dbReference type="EMBL" id="LCFQ01000013">
    <property type="protein sequence ID" value="KKS96890.1"/>
    <property type="molecule type" value="Genomic_DNA"/>
</dbReference>
<evidence type="ECO:0000256" key="3">
    <source>
        <dbReference type="ARBA" id="ARBA00022801"/>
    </source>
</evidence>
<dbReference type="STRING" id="1618578.UV74_C0013G0012"/>
<keyword evidence="1" id="KW-0732">Signal</keyword>
<feature type="transmembrane region" description="Helical" evidence="6">
    <location>
        <begin position="99"/>
        <end position="117"/>
    </location>
</feature>
<dbReference type="PANTHER" id="PTHR23221:SF7">
    <property type="entry name" value="PHOSPHATIDYLINOSITOL-GLYCAN-SPECIFIC PHOSPHOLIPASE D"/>
    <property type="match status" value="1"/>
</dbReference>
<dbReference type="SMART" id="SM00191">
    <property type="entry name" value="Int_alpha"/>
    <property type="match status" value="7"/>
</dbReference>
<keyword evidence="2" id="KW-0677">Repeat</keyword>
<evidence type="ECO:0000256" key="4">
    <source>
        <dbReference type="ARBA" id="ARBA00023180"/>
    </source>
</evidence>
<dbReference type="Pfam" id="PF01839">
    <property type="entry name" value="FG-GAP"/>
    <property type="match status" value="5"/>
</dbReference>
<dbReference type="Proteomes" id="UP000034090">
    <property type="component" value="Unassembled WGS sequence"/>
</dbReference>
<dbReference type="InterPro" id="IPR028994">
    <property type="entry name" value="Integrin_alpha_N"/>
</dbReference>
<organism evidence="8 9">
    <name type="scientific">Candidatus Woesebacteria bacterium GW2011_GWB1_43_14</name>
    <dbReference type="NCBI Taxonomy" id="1618578"/>
    <lineage>
        <taxon>Bacteria</taxon>
        <taxon>Candidatus Woeseibacteriota</taxon>
    </lineage>
</organism>
<evidence type="ECO:0000313" key="8">
    <source>
        <dbReference type="EMBL" id="KKS96890.1"/>
    </source>
</evidence>
<dbReference type="PROSITE" id="PS50937">
    <property type="entry name" value="HTH_MERR_2"/>
    <property type="match status" value="1"/>
</dbReference>
<dbReference type="Gene3D" id="1.10.1660.10">
    <property type="match status" value="1"/>
</dbReference>
<dbReference type="Pfam" id="PF00376">
    <property type="entry name" value="MerR"/>
    <property type="match status" value="1"/>
</dbReference>
<dbReference type="PANTHER" id="PTHR23221">
    <property type="entry name" value="GLYCOSYLPHOSPHATIDYLINOSITOL PHOSPHOLIPASE D"/>
    <property type="match status" value="1"/>
</dbReference>
<proteinExistence type="predicted"/>
<gene>
    <name evidence="8" type="ORF">UV74_C0013G0012</name>
</gene>
<dbReference type="SUPFAM" id="SSF46955">
    <property type="entry name" value="Putative DNA-binding domain"/>
    <property type="match status" value="1"/>
</dbReference>
<evidence type="ECO:0000256" key="5">
    <source>
        <dbReference type="SAM" id="Coils"/>
    </source>
</evidence>
<dbReference type="GO" id="GO:0003677">
    <property type="term" value="F:DNA binding"/>
    <property type="evidence" value="ECO:0007669"/>
    <property type="project" value="InterPro"/>
</dbReference>